<dbReference type="GO" id="GO:0005198">
    <property type="term" value="F:structural molecule activity"/>
    <property type="evidence" value="ECO:0007669"/>
    <property type="project" value="TreeGrafter"/>
</dbReference>
<dbReference type="InterPro" id="IPR036427">
    <property type="entry name" value="Bromodomain-like_sf"/>
</dbReference>
<dbReference type="SUPFAM" id="SSF47370">
    <property type="entry name" value="Bromodomain"/>
    <property type="match status" value="1"/>
</dbReference>
<dbReference type="InterPro" id="IPR001487">
    <property type="entry name" value="Bromodomain"/>
</dbReference>
<reference evidence="4 5" key="1">
    <citation type="journal article" date="2017" name="Environ. Microbiol.">
        <title>Decay of the glycolytic pathway and adaptation to intranuclear parasitism within Enterocytozoonidae microsporidia.</title>
        <authorList>
            <person name="Wiredu Boakye D."/>
            <person name="Jaroenlak P."/>
            <person name="Prachumwat A."/>
            <person name="Williams T.A."/>
            <person name="Bateman K.S."/>
            <person name="Itsathitphaisarn O."/>
            <person name="Sritunyalucksana K."/>
            <person name="Paszkiewicz K.H."/>
            <person name="Moore K.A."/>
            <person name="Stentiford G.D."/>
            <person name="Williams B.A."/>
        </authorList>
    </citation>
    <scope>NUCLEOTIDE SEQUENCE [LARGE SCALE GENOMIC DNA]</scope>
    <source>
        <strain evidence="4 5">GB1</strain>
    </source>
</reference>
<dbReference type="GO" id="GO:0006357">
    <property type="term" value="P:regulation of transcription by RNA polymerase II"/>
    <property type="evidence" value="ECO:0007669"/>
    <property type="project" value="TreeGrafter"/>
</dbReference>
<dbReference type="GO" id="GO:0000124">
    <property type="term" value="C:SAGA complex"/>
    <property type="evidence" value="ECO:0007669"/>
    <property type="project" value="InterPro"/>
</dbReference>
<dbReference type="VEuPathDB" id="MicrosporidiaDB:ECANGB1_992"/>
<dbReference type="InterPro" id="IPR018359">
    <property type="entry name" value="Bromodomain_CS"/>
</dbReference>
<dbReference type="OrthoDB" id="21449at2759"/>
<name>A0A1Y1S7S2_9MICR</name>
<dbReference type="PROSITE" id="PS00633">
    <property type="entry name" value="BROMODOMAIN_1"/>
    <property type="match status" value="1"/>
</dbReference>
<dbReference type="InterPro" id="IPR037782">
    <property type="entry name" value="Spt7"/>
</dbReference>
<keyword evidence="1 2" id="KW-0103">Bromodomain</keyword>
<comment type="caution">
    <text evidence="4">The sequence shown here is derived from an EMBL/GenBank/DDBJ whole genome shotgun (WGS) entry which is preliminary data.</text>
</comment>
<sequence>MGDQFKNTNYVFNLVRSSGRREILERQMRLPKQLSKILNLLKKEQKAIPFLAKVTRKEAPNYFEVISRPMDLGTMTKKLGLYRSMAEFKADLDLIWDNCLAYNVSAEYYRDCALSMREVADGLCSNRSRAYPMVPRIVMPSRPPSATSTKDEAKKHVLEHFRAVGFENANVTALELVMDALNRKIRQGLEKGS</sequence>
<keyword evidence="5" id="KW-1185">Reference proteome</keyword>
<dbReference type="EMBL" id="LWDP01000028">
    <property type="protein sequence ID" value="ORD94228.1"/>
    <property type="molecule type" value="Genomic_DNA"/>
</dbReference>
<dbReference type="SMART" id="SM00297">
    <property type="entry name" value="BROMO"/>
    <property type="match status" value="1"/>
</dbReference>
<gene>
    <name evidence="4" type="ORF">ECANGB1_992</name>
</gene>
<dbReference type="Proteomes" id="UP000192639">
    <property type="component" value="Unassembled WGS sequence"/>
</dbReference>
<dbReference type="PRINTS" id="PR00503">
    <property type="entry name" value="BROMODOMAIN"/>
</dbReference>
<dbReference type="GO" id="GO:0006325">
    <property type="term" value="P:chromatin organization"/>
    <property type="evidence" value="ECO:0007669"/>
    <property type="project" value="UniProtKB-ARBA"/>
</dbReference>
<evidence type="ECO:0000313" key="5">
    <source>
        <dbReference type="Proteomes" id="UP000192639"/>
    </source>
</evidence>
<dbReference type="PROSITE" id="PS50014">
    <property type="entry name" value="BROMODOMAIN_2"/>
    <property type="match status" value="1"/>
</dbReference>
<organism evidence="4 5">
    <name type="scientific">Enterospora canceri</name>
    <dbReference type="NCBI Taxonomy" id="1081671"/>
    <lineage>
        <taxon>Eukaryota</taxon>
        <taxon>Fungi</taxon>
        <taxon>Fungi incertae sedis</taxon>
        <taxon>Microsporidia</taxon>
        <taxon>Enterocytozoonidae</taxon>
        <taxon>Enterospora</taxon>
    </lineage>
</organism>
<proteinExistence type="predicted"/>
<dbReference type="GO" id="GO:0046695">
    <property type="term" value="C:SLIK (SAGA-like) complex"/>
    <property type="evidence" value="ECO:0007669"/>
    <property type="project" value="InterPro"/>
</dbReference>
<evidence type="ECO:0000313" key="4">
    <source>
        <dbReference type="EMBL" id="ORD94228.1"/>
    </source>
</evidence>
<protein>
    <submittedName>
        <fullName evidence="4">Y0777</fullName>
    </submittedName>
</protein>
<feature type="domain" description="Bromo" evidence="3">
    <location>
        <begin position="42"/>
        <end position="110"/>
    </location>
</feature>
<dbReference type="AlphaFoldDB" id="A0A1Y1S7S2"/>
<dbReference type="Gene3D" id="1.20.920.10">
    <property type="entry name" value="Bromodomain-like"/>
    <property type="match status" value="1"/>
</dbReference>
<evidence type="ECO:0000259" key="3">
    <source>
        <dbReference type="PROSITE" id="PS50014"/>
    </source>
</evidence>
<dbReference type="PANTHER" id="PTHR47343">
    <property type="entry name" value="TRANSCRIPTIONAL ACTIVATOR SPT7"/>
    <property type="match status" value="1"/>
</dbReference>
<dbReference type="Pfam" id="PF00439">
    <property type="entry name" value="Bromodomain"/>
    <property type="match status" value="1"/>
</dbReference>
<evidence type="ECO:0000256" key="1">
    <source>
        <dbReference type="ARBA" id="ARBA00023117"/>
    </source>
</evidence>
<dbReference type="PANTHER" id="PTHR47343:SF1">
    <property type="entry name" value="TRANSCRIPTIONAL ACTIVATOR SPT7"/>
    <property type="match status" value="1"/>
</dbReference>
<evidence type="ECO:0000256" key="2">
    <source>
        <dbReference type="PROSITE-ProRule" id="PRU00035"/>
    </source>
</evidence>
<accession>A0A1Y1S7S2</accession>